<evidence type="ECO:0000256" key="4">
    <source>
        <dbReference type="ARBA" id="ARBA00022989"/>
    </source>
</evidence>
<reference evidence="9 10" key="3">
    <citation type="journal article" name="Genome Announc.">
        <title>Improved Draft Genome Sequence of Clostridium pasteurianum Strain ATCC 6013 (DSM 525) Using a Hybrid Next-Generation Sequencing Approach.</title>
        <authorList>
            <person name="Pyne M.E."/>
            <person name="Utturkar S."/>
            <person name="Brown S.D."/>
            <person name="Moo-Young M."/>
            <person name="Chung D.A."/>
            <person name="Chou C.P."/>
        </authorList>
    </citation>
    <scope>NUCLEOTIDE SEQUENCE [LARGE SCALE GENOMIC DNA]</scope>
    <source>
        <strain evidence="9 10">ATCC 6013</strain>
    </source>
</reference>
<keyword evidence="5 6" id="KW-0472">Membrane</keyword>
<reference evidence="9" key="2">
    <citation type="submission" date="2015-10" db="EMBL/GenBank/DDBJ databases">
        <title>Improved Draft Genome Sequence of Clostridium pasteurianum Strain ATCC 6013 (DSM 525) Using a Hybrid Next-Generation Sequencing Approach.</title>
        <authorList>
            <person name="Pyne M.E."/>
            <person name="Utturkar S.M."/>
            <person name="Brown S.D."/>
            <person name="Moo-Young M."/>
            <person name="Chung D.A."/>
            <person name="Chou P.C."/>
        </authorList>
    </citation>
    <scope>NUCLEOTIDE SEQUENCE</scope>
    <source>
        <strain evidence="9">ATCC 6013</strain>
    </source>
</reference>
<feature type="transmembrane region" description="Helical" evidence="6">
    <location>
        <begin position="297"/>
        <end position="319"/>
    </location>
</feature>
<evidence type="ECO:0000256" key="6">
    <source>
        <dbReference type="SAM" id="Phobius"/>
    </source>
</evidence>
<reference evidence="8 11" key="1">
    <citation type="journal article" date="2015" name="Genome Announc.">
        <title>Complete Genome Sequence of the Nitrogen-Fixing and Solvent-Producing Clostridium pasteurianum DSM 525.</title>
        <authorList>
            <person name="Poehlein A."/>
            <person name="Grosse-Honebrink A."/>
            <person name="Zhang Y."/>
            <person name="Minton N.P."/>
            <person name="Daniel R."/>
        </authorList>
    </citation>
    <scope>NUCLEOTIDE SEQUENCE [LARGE SCALE GENOMIC DNA]</scope>
    <source>
        <strain evidence="8">DSM 525</strain>
        <strain evidence="11">DSM 525 / ATCC 6013</strain>
    </source>
</reference>
<feature type="transmembrane region" description="Helical" evidence="6">
    <location>
        <begin position="98"/>
        <end position="123"/>
    </location>
</feature>
<feature type="transmembrane region" description="Helical" evidence="6">
    <location>
        <begin position="207"/>
        <end position="232"/>
    </location>
</feature>
<dbReference type="PROSITE" id="PS50850">
    <property type="entry name" value="MFS"/>
    <property type="match status" value="1"/>
</dbReference>
<dbReference type="Proteomes" id="UP000030905">
    <property type="component" value="Chromosome"/>
</dbReference>
<dbReference type="InterPro" id="IPR010645">
    <property type="entry name" value="MFS_4"/>
</dbReference>
<feature type="transmembrane region" description="Helical" evidence="6">
    <location>
        <begin position="164"/>
        <end position="183"/>
    </location>
</feature>
<dbReference type="PANTHER" id="PTHR23537">
    <property type="match status" value="1"/>
</dbReference>
<evidence type="ECO:0000256" key="1">
    <source>
        <dbReference type="ARBA" id="ARBA00004651"/>
    </source>
</evidence>
<dbReference type="PATRIC" id="fig|1262449.3.peg.1187"/>
<dbReference type="SUPFAM" id="SSF103473">
    <property type="entry name" value="MFS general substrate transporter"/>
    <property type="match status" value="1"/>
</dbReference>
<evidence type="ECO:0000313" key="9">
    <source>
        <dbReference type="EMBL" id="KRU11195.1"/>
    </source>
</evidence>
<dbReference type="GeneID" id="93074868"/>
<dbReference type="KEGG" id="cpae:CPAST_c27420"/>
<dbReference type="eggNOG" id="COG2814">
    <property type="taxonomic scope" value="Bacteria"/>
</dbReference>
<evidence type="ECO:0000313" key="10">
    <source>
        <dbReference type="Proteomes" id="UP000028042"/>
    </source>
</evidence>
<organism evidence="8 11">
    <name type="scientific">Clostridium pasteurianum DSM 525 = ATCC 6013</name>
    <dbReference type="NCBI Taxonomy" id="1262449"/>
    <lineage>
        <taxon>Bacteria</taxon>
        <taxon>Bacillati</taxon>
        <taxon>Bacillota</taxon>
        <taxon>Clostridia</taxon>
        <taxon>Eubacteriales</taxon>
        <taxon>Clostridiaceae</taxon>
        <taxon>Clostridium</taxon>
    </lineage>
</organism>
<feature type="transmembrane region" description="Helical" evidence="6">
    <location>
        <begin position="331"/>
        <end position="353"/>
    </location>
</feature>
<dbReference type="InterPro" id="IPR020846">
    <property type="entry name" value="MFS_dom"/>
</dbReference>
<evidence type="ECO:0000256" key="2">
    <source>
        <dbReference type="ARBA" id="ARBA00022448"/>
    </source>
</evidence>
<sequence length="403" mass="43633">MNKQLFLFLLGGISALIIAMGIGRFAYTPILPLMQNDISFSNTVAGYLASINYAGYLIGSILAGIIPMKRYRTILLRSSVIISILTTAFMGVSHSYLLWFVFRFFSGVASALAFILASSIVLDNLAAKNKTNWSGFFYSGPGLGIFLSGIVVPILSNLFKWEGAWIGLGIISIILTVFVWKWLKDKPIVCSPKINHKNLPQIPPAKWLPWLFISYGFEGLGYIVTGTFIVAIAEKIPGFNGNAALVWVVVGLAAAPSCIIWSALGKKCGFVKSLIIAMLMQAIGIVIPVFWMSKTGIIISALLFGATFVGITALGTTLVNEISPSGKNNFIGYFTAIYATGQMIGPTIAGFLASSTQNYYLSLKVAAGIVLIGGCLLFSGIKFEKKTEIKNYEENELFEEASE</sequence>
<feature type="domain" description="Major facilitator superfamily (MFS) profile" evidence="7">
    <location>
        <begin position="7"/>
        <end position="385"/>
    </location>
</feature>
<feature type="transmembrane region" description="Helical" evidence="6">
    <location>
        <begin position="7"/>
        <end position="27"/>
    </location>
</feature>
<feature type="transmembrane region" description="Helical" evidence="6">
    <location>
        <begin position="359"/>
        <end position="381"/>
    </location>
</feature>
<dbReference type="GO" id="GO:0022857">
    <property type="term" value="F:transmembrane transporter activity"/>
    <property type="evidence" value="ECO:0007669"/>
    <property type="project" value="InterPro"/>
</dbReference>
<evidence type="ECO:0000256" key="5">
    <source>
        <dbReference type="ARBA" id="ARBA00023136"/>
    </source>
</evidence>
<dbReference type="PANTHER" id="PTHR23537:SF1">
    <property type="entry name" value="SUGAR TRANSPORTER"/>
    <property type="match status" value="1"/>
</dbReference>
<dbReference type="AlphaFoldDB" id="A0A0H3J5T1"/>
<dbReference type="Gene3D" id="1.20.1250.20">
    <property type="entry name" value="MFS general substrate transporter like domains"/>
    <property type="match status" value="2"/>
</dbReference>
<keyword evidence="2" id="KW-0813">Transport</keyword>
<dbReference type="InterPro" id="IPR036259">
    <property type="entry name" value="MFS_trans_sf"/>
</dbReference>
<feature type="transmembrane region" description="Helical" evidence="6">
    <location>
        <begin position="135"/>
        <end position="158"/>
    </location>
</feature>
<dbReference type="Pfam" id="PF06779">
    <property type="entry name" value="MFS_4"/>
    <property type="match status" value="1"/>
</dbReference>
<feature type="transmembrane region" description="Helical" evidence="6">
    <location>
        <begin position="244"/>
        <end position="264"/>
    </location>
</feature>
<dbReference type="RefSeq" id="WP_003442767.1">
    <property type="nucleotide sequence ID" value="NZ_ANZB01000003.1"/>
</dbReference>
<dbReference type="EMBL" id="CP009268">
    <property type="protein sequence ID" value="AJA52797.1"/>
    <property type="molecule type" value="Genomic_DNA"/>
</dbReference>
<evidence type="ECO:0000256" key="3">
    <source>
        <dbReference type="ARBA" id="ARBA00022692"/>
    </source>
</evidence>
<feature type="transmembrane region" description="Helical" evidence="6">
    <location>
        <begin position="74"/>
        <end position="92"/>
    </location>
</feature>
<dbReference type="CDD" id="cd06180">
    <property type="entry name" value="MFS_YjiJ"/>
    <property type="match status" value="1"/>
</dbReference>
<evidence type="ECO:0000313" key="11">
    <source>
        <dbReference type="Proteomes" id="UP000030905"/>
    </source>
</evidence>
<keyword evidence="11" id="KW-1185">Reference proteome</keyword>
<dbReference type="KEGG" id="cpat:CLPA_c27420"/>
<feature type="transmembrane region" description="Helical" evidence="6">
    <location>
        <begin position="271"/>
        <end position="291"/>
    </location>
</feature>
<dbReference type="EMBL" id="JPGY02000001">
    <property type="protein sequence ID" value="KRU11195.1"/>
    <property type="molecule type" value="Genomic_DNA"/>
</dbReference>
<gene>
    <name evidence="8" type="ORF">CLPA_c27420</name>
    <name evidence="9" type="ORF">CP6013_00442</name>
</gene>
<dbReference type="Proteomes" id="UP000028042">
    <property type="component" value="Unassembled WGS sequence"/>
</dbReference>
<name>A0A0H3J5T1_CLOPA</name>
<accession>A0A0H3J5T1</accession>
<protein>
    <submittedName>
        <fullName evidence="8">Major facilitator family transporter</fullName>
    </submittedName>
    <submittedName>
        <fullName evidence="9">Major facilitator superfamily MFS_1</fullName>
    </submittedName>
</protein>
<evidence type="ECO:0000313" key="8">
    <source>
        <dbReference type="EMBL" id="AJA52797.1"/>
    </source>
</evidence>
<evidence type="ECO:0000259" key="7">
    <source>
        <dbReference type="PROSITE" id="PS50850"/>
    </source>
</evidence>
<feature type="transmembrane region" description="Helical" evidence="6">
    <location>
        <begin position="47"/>
        <end position="67"/>
    </location>
</feature>
<proteinExistence type="predicted"/>
<dbReference type="GO" id="GO:0005886">
    <property type="term" value="C:plasma membrane"/>
    <property type="evidence" value="ECO:0007669"/>
    <property type="project" value="UniProtKB-SubCell"/>
</dbReference>
<comment type="subcellular location">
    <subcellularLocation>
        <location evidence="1">Cell membrane</location>
        <topology evidence="1">Multi-pass membrane protein</topology>
    </subcellularLocation>
</comment>
<keyword evidence="4 6" id="KW-1133">Transmembrane helix</keyword>
<keyword evidence="3 6" id="KW-0812">Transmembrane</keyword>